<dbReference type="OrthoDB" id="110201at2157"/>
<evidence type="ECO:0000313" key="6">
    <source>
        <dbReference type="EMBL" id="ERJ04542.1"/>
    </source>
</evidence>
<dbReference type="PANTHER" id="PTHR45896:SF1">
    <property type="entry name" value="N-ALPHA-ACETYLTRANSFERASE 30"/>
    <property type="match status" value="1"/>
</dbReference>
<dbReference type="STRING" id="1033806.HTIA_2501"/>
<dbReference type="GO" id="GO:0004596">
    <property type="term" value="F:protein-N-terminal amino-acid acetyltransferase activity"/>
    <property type="evidence" value="ECO:0007669"/>
    <property type="project" value="InterPro"/>
</dbReference>
<dbReference type="PANTHER" id="PTHR45896">
    <property type="entry name" value="N-ALPHA-ACETYLTRANSFERASE 30"/>
    <property type="match status" value="1"/>
</dbReference>
<dbReference type="InterPro" id="IPR000182">
    <property type="entry name" value="GNAT_dom"/>
</dbReference>
<evidence type="ECO:0000313" key="8">
    <source>
        <dbReference type="Proteomes" id="UP000015381"/>
    </source>
</evidence>
<dbReference type="PROSITE" id="PS51186">
    <property type="entry name" value="GNAT"/>
    <property type="match status" value="1"/>
</dbReference>
<accession>F7PND4</accession>
<keyword evidence="8" id="KW-1185">Reference proteome</keyword>
<reference evidence="6 7" key="2">
    <citation type="journal article" date="2013" name="PLoS ONE">
        <title>INDIGO - INtegrated Data Warehouse of MIcrobial GenOmes with Examples from the Red Sea Extremophiles.</title>
        <authorList>
            <person name="Alam I."/>
            <person name="Antunes A."/>
            <person name="Kamau A.A."/>
            <person name="Ba Alawi W."/>
            <person name="Kalkatawi M."/>
            <person name="Stingl U."/>
            <person name="Bajic V.B."/>
        </authorList>
    </citation>
    <scope>NUCLEOTIDE SEQUENCE [LARGE SCALE GENOMIC DNA]</scope>
    <source>
        <strain evidence="6 7">SARL4B</strain>
    </source>
</reference>
<sequence length="161" mass="18789">MSVTVEATRVERGDDEFVDAAWKLKEDIRAEEGILRQRRRFFEDAYRRSTVYVYYNRGHDPNLIGFAAVRRDGYMLFLAVDSAYRNKGFGKRLIARAVENYESVSCHARTTNQSAMQFYRHIGFEVQRRIDNYYEDGGDAYYLSLGDDDGIIDRLQGLLSR</sequence>
<evidence type="ECO:0000313" key="7">
    <source>
        <dbReference type="Proteomes" id="UP000003861"/>
    </source>
</evidence>
<dbReference type="HOGENOM" id="CLU_102053_0_0_2"/>
<dbReference type="eggNOG" id="arCOG00848">
    <property type="taxonomic scope" value="Archaea"/>
</dbReference>
<dbReference type="Proteomes" id="UP000015381">
    <property type="component" value="Chromosome I"/>
</dbReference>
<evidence type="ECO:0000256" key="2">
    <source>
        <dbReference type="ARBA" id="ARBA00023315"/>
    </source>
</evidence>
<dbReference type="GeneID" id="23798959"/>
<evidence type="ECO:0000259" key="4">
    <source>
        <dbReference type="PROSITE" id="PS51186"/>
    </source>
</evidence>
<dbReference type="Gene3D" id="3.40.630.30">
    <property type="match status" value="1"/>
</dbReference>
<protein>
    <submittedName>
        <fullName evidence="5">GCN5-related N-acetyltransferase</fullName>
    </submittedName>
    <submittedName>
        <fullName evidence="6">Phospholipiddiacylglycerol acyltransferase protein</fullName>
        <ecNumber evidence="6">2.3.1.158</ecNumber>
    </submittedName>
</protein>
<evidence type="ECO:0000313" key="5">
    <source>
        <dbReference type="EMBL" id="CCQ34608.1"/>
    </source>
</evidence>
<evidence type="ECO:0000256" key="1">
    <source>
        <dbReference type="ARBA" id="ARBA00022679"/>
    </source>
</evidence>
<dbReference type="InterPro" id="IPR044542">
    <property type="entry name" value="NAA30-like"/>
</dbReference>
<dbReference type="EMBL" id="AFNT02000072">
    <property type="protein sequence ID" value="ERJ04542.1"/>
    <property type="molecule type" value="Genomic_DNA"/>
</dbReference>
<dbReference type="SUPFAM" id="SSF55729">
    <property type="entry name" value="Acyl-CoA N-acyltransferases (Nat)"/>
    <property type="match status" value="1"/>
</dbReference>
<keyword evidence="1 6" id="KW-0808">Transferase</keyword>
<name>F7PND4_9EURY</name>
<dbReference type="EC" id="2.3.1.158" evidence="6"/>
<dbReference type="GO" id="GO:0031417">
    <property type="term" value="C:NatC complex"/>
    <property type="evidence" value="ECO:0007669"/>
    <property type="project" value="TreeGrafter"/>
</dbReference>
<comment type="similarity">
    <text evidence="3">Belongs to the acetyltransferase family. MAK3 subfamily.</text>
</comment>
<keyword evidence="2 6" id="KW-0012">Acyltransferase</keyword>
<proteinExistence type="inferred from homology"/>
<reference evidence="6 7" key="1">
    <citation type="journal article" date="2011" name="J. Bacteriol.">
        <title>Genome sequence of Halorhabdus tiamatea, the first archaeon isolated from a deep-sea anoxic brine lake.</title>
        <authorList>
            <person name="Antunes A."/>
            <person name="Alam I."/>
            <person name="Bajic V.B."/>
            <person name="Stingl U."/>
        </authorList>
    </citation>
    <scope>NUCLEOTIDE SEQUENCE [LARGE SCALE GENOMIC DNA]</scope>
    <source>
        <strain evidence="6 7">SARL4B</strain>
    </source>
</reference>
<feature type="domain" description="N-acetyltransferase" evidence="4">
    <location>
        <begin position="15"/>
        <end position="148"/>
    </location>
</feature>
<organism evidence="6 7">
    <name type="scientific">Halorhabdus tiamatea SARL4B</name>
    <dbReference type="NCBI Taxonomy" id="1033806"/>
    <lineage>
        <taxon>Archaea</taxon>
        <taxon>Methanobacteriati</taxon>
        <taxon>Methanobacteriota</taxon>
        <taxon>Stenosarchaea group</taxon>
        <taxon>Halobacteria</taxon>
        <taxon>Halobacteriales</taxon>
        <taxon>Haloarculaceae</taxon>
        <taxon>Halorhabdus</taxon>
    </lineage>
</organism>
<dbReference type="Proteomes" id="UP000003861">
    <property type="component" value="Unassembled WGS sequence"/>
</dbReference>
<gene>
    <name evidence="6" type="ORF">HLRTI_003495</name>
    <name evidence="5" type="ORF">HTIA_2501</name>
</gene>
<reference evidence="5 8" key="3">
    <citation type="journal article" date="2014" name="Environ. Microbiol.">
        <title>Halorhabdus tiamatea: proteogenomics and glycosidase activity measurements identify the first cultivated euryarchaeon from a deep-sea anoxic brine lake as potential polysaccharide degrader.</title>
        <authorList>
            <person name="Werner J."/>
            <person name="Ferrer M."/>
            <person name="Michel G."/>
            <person name="Mann A.J."/>
            <person name="Huang S."/>
            <person name="Juarez S."/>
            <person name="Ciordia S."/>
            <person name="Albar J.P."/>
            <person name="Alcaide M."/>
            <person name="La Cono V."/>
            <person name="Yakimov M.M."/>
            <person name="Antunes A."/>
            <person name="Taborda M."/>
            <person name="Da Costa M.S."/>
            <person name="Amann R.I."/>
            <person name="Gloeckner F.O."/>
            <person name="Golyshina O.V."/>
            <person name="Golyshin P.N."/>
            <person name="Teeling H."/>
        </authorList>
    </citation>
    <scope>NUCLEOTIDE SEQUENCE [LARGE SCALE GENOMIC DNA]</scope>
    <source>
        <strain evidence="8">SARL4B</strain>
        <strain evidence="5">Type strain: SARL4B</strain>
    </source>
</reference>
<dbReference type="EMBL" id="HF571520">
    <property type="protein sequence ID" value="CCQ34608.1"/>
    <property type="molecule type" value="Genomic_DNA"/>
</dbReference>
<dbReference type="InterPro" id="IPR016181">
    <property type="entry name" value="Acyl_CoA_acyltransferase"/>
</dbReference>
<dbReference type="AlphaFoldDB" id="F7PND4"/>
<dbReference type="Pfam" id="PF13508">
    <property type="entry name" value="Acetyltransf_7"/>
    <property type="match status" value="1"/>
</dbReference>
<dbReference type="KEGG" id="hti:HTIA_2501"/>
<dbReference type="RefSeq" id="WP_008527534.1">
    <property type="nucleotide sequence ID" value="NC_021921.1"/>
</dbReference>
<dbReference type="GO" id="GO:0046027">
    <property type="term" value="F:phospholipid:diacylglycerol acyltransferase activity"/>
    <property type="evidence" value="ECO:0007669"/>
    <property type="project" value="UniProtKB-EC"/>
</dbReference>
<evidence type="ECO:0000256" key="3">
    <source>
        <dbReference type="ARBA" id="ARBA00024025"/>
    </source>
</evidence>
<dbReference type="PATRIC" id="fig|1033806.12.peg.2488"/>
<dbReference type="CDD" id="cd04301">
    <property type="entry name" value="NAT_SF"/>
    <property type="match status" value="1"/>
</dbReference>